<dbReference type="PANTHER" id="PTHR45661:SF3">
    <property type="entry name" value="IG-LIKE DOMAIN-CONTAINING PROTEIN"/>
    <property type="match status" value="1"/>
</dbReference>
<organism evidence="1">
    <name type="scientific">Trepomonas sp. PC1</name>
    <dbReference type="NCBI Taxonomy" id="1076344"/>
    <lineage>
        <taxon>Eukaryota</taxon>
        <taxon>Metamonada</taxon>
        <taxon>Diplomonadida</taxon>
        <taxon>Hexamitidae</taxon>
        <taxon>Hexamitinae</taxon>
        <taxon>Trepomonas</taxon>
    </lineage>
</organism>
<gene>
    <name evidence="1" type="ORF">TPC1_15870</name>
</gene>
<protein>
    <submittedName>
        <fullName evidence="1">Leucine rich repeats-containing protein</fullName>
    </submittedName>
</protein>
<dbReference type="Gene3D" id="3.80.10.10">
    <property type="entry name" value="Ribonuclease Inhibitor"/>
    <property type="match status" value="1"/>
</dbReference>
<accession>A0A146K6L7</accession>
<dbReference type="InterPro" id="IPR053139">
    <property type="entry name" value="Surface_bspA-like"/>
</dbReference>
<name>A0A146K6L7_9EUKA</name>
<proteinExistence type="predicted"/>
<sequence>MNEEQFLEIAQISQQQLLDAHDQQTINNCLILKDQKYDELNASKQIKYIFAPNLVELQKNAFRELSQLKMAYCPKLTVLKYGIFYGCYRLEKVVCPDLALIEEHAFTNCYMSRVNYPKLETILTYGFYICKLQEFRSKRLTKIGGSSFVSCSQLHTFIAPVLTQVGLYAFTGCDLLKNIIIGVDYSCSCKRCPKCLGFLAESISKTKTGINIRKLVGEGNKSANRLRDLSSRKQITFDNLIQSKVVCSQLTNMLTATLEYE</sequence>
<dbReference type="Pfam" id="PF13306">
    <property type="entry name" value="LRR_5"/>
    <property type="match status" value="1"/>
</dbReference>
<dbReference type="AlphaFoldDB" id="A0A146K6L7"/>
<dbReference type="InterPro" id="IPR026906">
    <property type="entry name" value="LRR_5"/>
</dbReference>
<feature type="non-terminal residue" evidence="1">
    <location>
        <position position="261"/>
    </location>
</feature>
<dbReference type="EMBL" id="GDID01004349">
    <property type="protein sequence ID" value="JAP92257.1"/>
    <property type="molecule type" value="Transcribed_RNA"/>
</dbReference>
<reference evidence="1" key="1">
    <citation type="submission" date="2015-07" db="EMBL/GenBank/DDBJ databases">
        <title>Adaptation to a free-living lifestyle via gene acquisitions in the diplomonad Trepomonas sp. PC1.</title>
        <authorList>
            <person name="Xu F."/>
            <person name="Jerlstrom-Hultqvist J."/>
            <person name="Kolisko M."/>
            <person name="Simpson A.G.B."/>
            <person name="Roger A.J."/>
            <person name="Svard S.G."/>
            <person name="Andersson J.O."/>
        </authorList>
    </citation>
    <scope>NUCLEOTIDE SEQUENCE</scope>
    <source>
        <strain evidence="1">PC1</strain>
    </source>
</reference>
<dbReference type="InterPro" id="IPR032675">
    <property type="entry name" value="LRR_dom_sf"/>
</dbReference>
<evidence type="ECO:0000313" key="1">
    <source>
        <dbReference type="EMBL" id="JAP92257.1"/>
    </source>
</evidence>
<dbReference type="PANTHER" id="PTHR45661">
    <property type="entry name" value="SURFACE ANTIGEN"/>
    <property type="match status" value="1"/>
</dbReference>
<dbReference type="SUPFAM" id="SSF52058">
    <property type="entry name" value="L domain-like"/>
    <property type="match status" value="1"/>
</dbReference>